<feature type="signal peptide" evidence="2">
    <location>
        <begin position="1"/>
        <end position="21"/>
    </location>
</feature>
<protein>
    <submittedName>
        <fullName evidence="3">Uncharacterized protein</fullName>
    </submittedName>
</protein>
<dbReference type="AlphaFoldDB" id="A0A8H6L401"/>
<keyword evidence="2" id="KW-0732">Signal</keyword>
<accession>A0A8H6L401</accession>
<feature type="compositionally biased region" description="Polar residues" evidence="1">
    <location>
        <begin position="96"/>
        <end position="107"/>
    </location>
</feature>
<organism evidence="3 4">
    <name type="scientific">Letharia columbiana</name>
    <dbReference type="NCBI Taxonomy" id="112416"/>
    <lineage>
        <taxon>Eukaryota</taxon>
        <taxon>Fungi</taxon>
        <taxon>Dikarya</taxon>
        <taxon>Ascomycota</taxon>
        <taxon>Pezizomycotina</taxon>
        <taxon>Lecanoromycetes</taxon>
        <taxon>OSLEUM clade</taxon>
        <taxon>Lecanoromycetidae</taxon>
        <taxon>Lecanorales</taxon>
        <taxon>Lecanorineae</taxon>
        <taxon>Parmeliaceae</taxon>
        <taxon>Letharia</taxon>
    </lineage>
</organism>
<dbReference type="EMBL" id="JACCJC010000029">
    <property type="protein sequence ID" value="KAF6234718.1"/>
    <property type="molecule type" value="Genomic_DNA"/>
</dbReference>
<evidence type="ECO:0000313" key="3">
    <source>
        <dbReference type="EMBL" id="KAF6234718.1"/>
    </source>
</evidence>
<dbReference type="RefSeq" id="XP_037164109.1">
    <property type="nucleotide sequence ID" value="XM_037309248.1"/>
</dbReference>
<keyword evidence="4" id="KW-1185">Reference proteome</keyword>
<gene>
    <name evidence="3" type="ORF">HO173_007344</name>
</gene>
<comment type="caution">
    <text evidence="3">The sequence shown here is derived from an EMBL/GenBank/DDBJ whole genome shotgun (WGS) entry which is preliminary data.</text>
</comment>
<evidence type="ECO:0000313" key="4">
    <source>
        <dbReference type="Proteomes" id="UP000578531"/>
    </source>
</evidence>
<feature type="chain" id="PRO_5034690374" evidence="2">
    <location>
        <begin position="22"/>
        <end position="154"/>
    </location>
</feature>
<proteinExistence type="predicted"/>
<dbReference type="Proteomes" id="UP000578531">
    <property type="component" value="Unassembled WGS sequence"/>
</dbReference>
<feature type="region of interest" description="Disordered" evidence="1">
    <location>
        <begin position="96"/>
        <end position="115"/>
    </location>
</feature>
<evidence type="ECO:0000256" key="2">
    <source>
        <dbReference type="SAM" id="SignalP"/>
    </source>
</evidence>
<evidence type="ECO:0000256" key="1">
    <source>
        <dbReference type="SAM" id="MobiDB-lite"/>
    </source>
</evidence>
<reference evidence="3 4" key="1">
    <citation type="journal article" date="2020" name="Genomics">
        <title>Complete, high-quality genomes from long-read metagenomic sequencing of two wolf lichen thalli reveals enigmatic genome architecture.</title>
        <authorList>
            <person name="McKenzie S.K."/>
            <person name="Walston R.F."/>
            <person name="Allen J.L."/>
        </authorList>
    </citation>
    <scope>NUCLEOTIDE SEQUENCE [LARGE SCALE GENOMIC DNA]</scope>
    <source>
        <strain evidence="3">WasteWater2</strain>
    </source>
</reference>
<sequence>MARLTLVRLSVFVAVASGSKAAVPAALVKPEVEVFITKIAVPFGNKAAPQRGYPNGNPLSPFSCVKRDDMTLTWDAAKAHGLIQLGRLNGSRTESPYLSLSDMQGSEGTPEGSGNGWSVYEFTDLLAGIDDYKSVFEDLEISQGNQNHYRYDFL</sequence>
<dbReference type="GeneID" id="59289001"/>
<name>A0A8H6L401_9LECA</name>